<feature type="compositionally biased region" description="Polar residues" evidence="1">
    <location>
        <begin position="61"/>
        <end position="71"/>
    </location>
</feature>
<evidence type="ECO:0000313" key="3">
    <source>
        <dbReference type="EMBL" id="KAK3171558.1"/>
    </source>
</evidence>
<evidence type="ECO:0000259" key="2">
    <source>
        <dbReference type="Pfam" id="PF20408"/>
    </source>
</evidence>
<evidence type="ECO:0000313" key="4">
    <source>
        <dbReference type="Proteomes" id="UP001276659"/>
    </source>
</evidence>
<comment type="caution">
    <text evidence="3">The sequence shown here is derived from an EMBL/GenBank/DDBJ whole genome shotgun (WGS) entry which is preliminary data.</text>
</comment>
<dbReference type="InterPro" id="IPR029058">
    <property type="entry name" value="AB_hydrolase_fold"/>
</dbReference>
<evidence type="ECO:0000256" key="1">
    <source>
        <dbReference type="SAM" id="MobiDB-lite"/>
    </source>
</evidence>
<dbReference type="SUPFAM" id="SSF53474">
    <property type="entry name" value="alpha/beta-Hydrolases"/>
    <property type="match status" value="1"/>
</dbReference>
<proteinExistence type="predicted"/>
<dbReference type="AlphaFoldDB" id="A0AAD9Z680"/>
<feature type="domain" description="KANL3/Tex30 alpha/beta hydrolase-like" evidence="2">
    <location>
        <begin position="105"/>
        <end position="272"/>
    </location>
</feature>
<dbReference type="InterPro" id="IPR026555">
    <property type="entry name" value="NSL3/Tex30"/>
</dbReference>
<reference evidence="3" key="1">
    <citation type="submission" date="2022-11" db="EMBL/GenBank/DDBJ databases">
        <title>Chromosomal genome sequence assembly and mating type (MAT) locus characterization of the leprose asexual lichenized fungus Lepraria neglecta (Nyl.) Erichsen.</title>
        <authorList>
            <person name="Allen J.L."/>
            <person name="Pfeffer B."/>
        </authorList>
    </citation>
    <scope>NUCLEOTIDE SEQUENCE</scope>
    <source>
        <strain evidence="3">Allen 5258</strain>
    </source>
</reference>
<dbReference type="Proteomes" id="UP001276659">
    <property type="component" value="Unassembled WGS sequence"/>
</dbReference>
<dbReference type="EMBL" id="JASNWA010000008">
    <property type="protein sequence ID" value="KAK3171558.1"/>
    <property type="molecule type" value="Genomic_DNA"/>
</dbReference>
<feature type="compositionally biased region" description="Basic and acidic residues" evidence="1">
    <location>
        <begin position="323"/>
        <end position="332"/>
    </location>
</feature>
<dbReference type="PANTHER" id="PTHR13136">
    <property type="entry name" value="TESTIS DEVELOPMENT PROTEIN PRTD"/>
    <property type="match status" value="1"/>
</dbReference>
<feature type="compositionally biased region" description="Basic and acidic residues" evidence="1">
    <location>
        <begin position="340"/>
        <end position="385"/>
    </location>
</feature>
<sequence length="414" mass="45995">MPYRVTNEDQPECDTPLRSGIHAKRKDHGFSIDTIAQEVNTAPDLVESVLKGPLRRPDNTKYPTENMSQGPSMAQRSLEVNFPPKAPIQCLYSAKYIGDLRWTKPDLIFTHGAGGTLQSEAIANFTHGFVSLASRPKIFCFQGNMNLKSRVNMFAAVVESWGARHGHGVKASLISLGGRSMGARAAVMAATKETTHLVLVSYPLHTDKEVRDQILLDLPESVKAIFVSGDHDSMCDLDRLEAVRRNMKCKTWRVVVQDADHGMNVKPKAGTQDVGRKTGEIVADWLDNCDEELSEGRISWDPEAEIAQWSGWSLEASAPSTAHDNHQDKAKNETSGIKTLADRKAKTRAKEDPDVKKLRPTDPVQADHDNENLKRARPTKDDKNPKKSKPTRPTEATQDTDNLNPPKPKKRRKA</sequence>
<organism evidence="3 4">
    <name type="scientific">Lepraria neglecta</name>
    <dbReference type="NCBI Taxonomy" id="209136"/>
    <lineage>
        <taxon>Eukaryota</taxon>
        <taxon>Fungi</taxon>
        <taxon>Dikarya</taxon>
        <taxon>Ascomycota</taxon>
        <taxon>Pezizomycotina</taxon>
        <taxon>Lecanoromycetes</taxon>
        <taxon>OSLEUM clade</taxon>
        <taxon>Lecanoromycetidae</taxon>
        <taxon>Lecanorales</taxon>
        <taxon>Lecanorineae</taxon>
        <taxon>Stereocaulaceae</taxon>
        <taxon>Lepraria</taxon>
    </lineage>
</organism>
<accession>A0AAD9Z680</accession>
<protein>
    <recommendedName>
        <fullName evidence="2">KANL3/Tex30 alpha/beta hydrolase-like domain-containing protein</fullName>
    </recommendedName>
</protein>
<dbReference type="PANTHER" id="PTHR13136:SF11">
    <property type="entry name" value="TESTIS-EXPRESSED PROTEIN 30"/>
    <property type="match status" value="1"/>
</dbReference>
<name>A0AAD9Z680_9LECA</name>
<feature type="region of interest" description="Disordered" evidence="1">
    <location>
        <begin position="317"/>
        <end position="414"/>
    </location>
</feature>
<feature type="region of interest" description="Disordered" evidence="1">
    <location>
        <begin position="52"/>
        <end position="71"/>
    </location>
</feature>
<keyword evidence="4" id="KW-1185">Reference proteome</keyword>
<dbReference type="InterPro" id="IPR046879">
    <property type="entry name" value="KANL3/Tex30_Abhydrolase"/>
</dbReference>
<dbReference type="Pfam" id="PF20408">
    <property type="entry name" value="Abhydrolase_11"/>
    <property type="match status" value="1"/>
</dbReference>
<dbReference type="Gene3D" id="3.40.50.1820">
    <property type="entry name" value="alpha/beta hydrolase"/>
    <property type="match status" value="1"/>
</dbReference>
<gene>
    <name evidence="3" type="ORF">OEA41_003642</name>
</gene>
<feature type="compositionally biased region" description="Polar residues" evidence="1">
    <location>
        <begin position="394"/>
        <end position="403"/>
    </location>
</feature>